<organism evidence="1 4">
    <name type="scientific">Puccinia graminis f. sp. tritici</name>
    <dbReference type="NCBI Taxonomy" id="56615"/>
    <lineage>
        <taxon>Eukaryota</taxon>
        <taxon>Fungi</taxon>
        <taxon>Dikarya</taxon>
        <taxon>Basidiomycota</taxon>
        <taxon>Pucciniomycotina</taxon>
        <taxon>Pucciniomycetes</taxon>
        <taxon>Pucciniales</taxon>
        <taxon>Pucciniaceae</taxon>
        <taxon>Puccinia</taxon>
    </lineage>
</organism>
<dbReference type="AlphaFoldDB" id="A0A5B0LKJ2"/>
<keyword evidence="3" id="KW-1185">Reference proteome</keyword>
<sequence length="68" mass="7550">MTRSTNYKYSGRRWYYLITTIGSHSIGNGRSNPIGVLPVYTAGGLDHHISRRKLLDRRACNADGGIAL</sequence>
<evidence type="ECO:0000313" key="2">
    <source>
        <dbReference type="EMBL" id="KAA1090814.1"/>
    </source>
</evidence>
<dbReference type="EMBL" id="VDEP01000510">
    <property type="protein sequence ID" value="KAA1065397.1"/>
    <property type="molecule type" value="Genomic_DNA"/>
</dbReference>
<evidence type="ECO:0000313" key="4">
    <source>
        <dbReference type="Proteomes" id="UP000325313"/>
    </source>
</evidence>
<dbReference type="EMBL" id="VSWC01000092">
    <property type="protein sequence ID" value="KAA1090814.1"/>
    <property type="molecule type" value="Genomic_DNA"/>
</dbReference>
<proteinExistence type="predicted"/>
<evidence type="ECO:0000313" key="1">
    <source>
        <dbReference type="EMBL" id="KAA1065397.1"/>
    </source>
</evidence>
<comment type="caution">
    <text evidence="1">The sequence shown here is derived from an EMBL/GenBank/DDBJ whole genome shotgun (WGS) entry which is preliminary data.</text>
</comment>
<name>A0A5B0LKJ2_PUCGR</name>
<dbReference type="Proteomes" id="UP000325313">
    <property type="component" value="Unassembled WGS sequence"/>
</dbReference>
<evidence type="ECO:0000313" key="3">
    <source>
        <dbReference type="Proteomes" id="UP000324748"/>
    </source>
</evidence>
<gene>
    <name evidence="2" type="ORF">PGT21_014425</name>
    <name evidence="1" type="ORF">PGTUg99_014979</name>
</gene>
<dbReference type="Proteomes" id="UP000324748">
    <property type="component" value="Unassembled WGS sequence"/>
</dbReference>
<protein>
    <submittedName>
        <fullName evidence="1">Uncharacterized protein</fullName>
    </submittedName>
</protein>
<accession>A0A5B0LKJ2</accession>
<reference evidence="3 4" key="1">
    <citation type="submission" date="2019-05" db="EMBL/GenBank/DDBJ databases">
        <title>Emergence of the Ug99 lineage of the wheat stem rust pathogen through somatic hybridization.</title>
        <authorList>
            <person name="Li F."/>
            <person name="Upadhyaya N.M."/>
            <person name="Sperschneider J."/>
            <person name="Matny O."/>
            <person name="Nguyen-Phuc H."/>
            <person name="Mago R."/>
            <person name="Raley C."/>
            <person name="Miller M.E."/>
            <person name="Silverstein K.A.T."/>
            <person name="Henningsen E."/>
            <person name="Hirsch C.D."/>
            <person name="Visser B."/>
            <person name="Pretorius Z.A."/>
            <person name="Steffenson B.J."/>
            <person name="Schwessinger B."/>
            <person name="Dodds P.N."/>
            <person name="Figueroa M."/>
        </authorList>
    </citation>
    <scope>NUCLEOTIDE SEQUENCE [LARGE SCALE GENOMIC DNA]</scope>
    <source>
        <strain evidence="2">21-0</strain>
        <strain evidence="1 4">Ug99</strain>
    </source>
</reference>